<name>X1LUR5_9ZZZZ</name>
<protein>
    <submittedName>
        <fullName evidence="1">Uncharacterized protein</fullName>
    </submittedName>
</protein>
<reference evidence="1" key="1">
    <citation type="journal article" date="2014" name="Front. Microbiol.">
        <title>High frequency of phylogenetically diverse reductive dehalogenase-homologous genes in deep subseafloor sedimentary metagenomes.</title>
        <authorList>
            <person name="Kawai M."/>
            <person name="Futagami T."/>
            <person name="Toyoda A."/>
            <person name="Takaki Y."/>
            <person name="Nishi S."/>
            <person name="Hori S."/>
            <person name="Arai W."/>
            <person name="Tsubouchi T."/>
            <person name="Morono Y."/>
            <person name="Uchiyama I."/>
            <person name="Ito T."/>
            <person name="Fujiyama A."/>
            <person name="Inagaki F."/>
            <person name="Takami H."/>
        </authorList>
    </citation>
    <scope>NUCLEOTIDE SEQUENCE</scope>
    <source>
        <strain evidence="1">Expedition CK06-06</strain>
    </source>
</reference>
<accession>X1LUR5</accession>
<comment type="caution">
    <text evidence="1">The sequence shown here is derived from an EMBL/GenBank/DDBJ whole genome shotgun (WGS) entry which is preliminary data.</text>
</comment>
<proteinExistence type="predicted"/>
<sequence>MEGLAKKIEQIFTQYFGDCVGNRINQWSFGTFKNIVLSEIRNYKPGNVKDEVKKDNGVSK</sequence>
<dbReference type="AlphaFoldDB" id="X1LUR5"/>
<gene>
    <name evidence="1" type="ORF">S06H3_12694</name>
</gene>
<organism evidence="1">
    <name type="scientific">marine sediment metagenome</name>
    <dbReference type="NCBI Taxonomy" id="412755"/>
    <lineage>
        <taxon>unclassified sequences</taxon>
        <taxon>metagenomes</taxon>
        <taxon>ecological metagenomes</taxon>
    </lineage>
</organism>
<evidence type="ECO:0000313" key="1">
    <source>
        <dbReference type="EMBL" id="GAI09536.1"/>
    </source>
</evidence>
<dbReference type="EMBL" id="BARV01006204">
    <property type="protein sequence ID" value="GAI09536.1"/>
    <property type="molecule type" value="Genomic_DNA"/>
</dbReference>